<dbReference type="InterPro" id="IPR024952">
    <property type="entry name" value="LPP20-like_dom"/>
</dbReference>
<evidence type="ECO:0000259" key="2">
    <source>
        <dbReference type="Pfam" id="PF02169"/>
    </source>
</evidence>
<evidence type="ECO:0000313" key="3">
    <source>
        <dbReference type="EMBL" id="RBO84683.1"/>
    </source>
</evidence>
<evidence type="ECO:0000313" key="4">
    <source>
        <dbReference type="Proteomes" id="UP000252086"/>
    </source>
</evidence>
<dbReference type="EMBL" id="QNRF01000002">
    <property type="protein sequence ID" value="RBO84683.1"/>
    <property type="molecule type" value="Genomic_DNA"/>
</dbReference>
<accession>A0A366D3N9</accession>
<organism evidence="3 4">
    <name type="scientific">Marinomonas aquiplantarum</name>
    <dbReference type="NCBI Taxonomy" id="491951"/>
    <lineage>
        <taxon>Bacteria</taxon>
        <taxon>Pseudomonadati</taxon>
        <taxon>Pseudomonadota</taxon>
        <taxon>Gammaproteobacteria</taxon>
        <taxon>Oceanospirillales</taxon>
        <taxon>Oceanospirillaceae</taxon>
        <taxon>Marinomonas</taxon>
    </lineage>
</organism>
<dbReference type="RefSeq" id="WP_113873332.1">
    <property type="nucleotide sequence ID" value="NZ_QNRF01000002.1"/>
</dbReference>
<dbReference type="PROSITE" id="PS51257">
    <property type="entry name" value="PROKAR_LIPOPROTEIN"/>
    <property type="match status" value="1"/>
</dbReference>
<dbReference type="Gene3D" id="3.10.28.20">
    <property type="entry name" value="Acetamidase/Formamidase-like domains"/>
    <property type="match status" value="1"/>
</dbReference>
<keyword evidence="1" id="KW-0732">Signal</keyword>
<comment type="caution">
    <text evidence="3">The sequence shown here is derived from an EMBL/GenBank/DDBJ whole genome shotgun (WGS) entry which is preliminary data.</text>
</comment>
<dbReference type="OrthoDB" id="6097628at2"/>
<sequence length="339" mass="37213">MTKPSVIQCLFMAALAASLSGCFSSFNQSSKDTETLPSWVSSPPQSQTHLYGVGSAPKIDNLALAFNQAEQSGNAQIAQQLTTQVSQINTQNTQVSSNNGKEQVSKVQTAYTQVATAPIELEQAINEERYVGKQYVYALQSIDRSRIVSRLKSAIRDLDQNIINNAESLTTKLGEDAAPADWQTYMRLIPAFAQRQSYVEELQLYSTERTLAGRASDEVIRIEQQLNQALLSYGVDPSKTQQANALASALSEFGMTPKSPALFRLESNTSQHSEQQSGRHYVFEEGSLALFGPNNARLASWTVSARGIAKDAQRAADAATENWSKQAISAMFTWLTRLE</sequence>
<dbReference type="Pfam" id="PF02169">
    <property type="entry name" value="LPP20"/>
    <property type="match status" value="1"/>
</dbReference>
<protein>
    <submittedName>
        <fullName evidence="3">LPP20 lipoprotein</fullName>
    </submittedName>
</protein>
<name>A0A366D3N9_9GAMM</name>
<gene>
    <name evidence="3" type="ORF">DFP76_10280</name>
</gene>
<feature type="domain" description="Lipoprotein LPP20-like" evidence="2">
    <location>
        <begin position="37"/>
        <end position="114"/>
    </location>
</feature>
<keyword evidence="4" id="KW-1185">Reference proteome</keyword>
<proteinExistence type="predicted"/>
<reference evidence="3 4" key="1">
    <citation type="submission" date="2018-06" db="EMBL/GenBank/DDBJ databases">
        <title>Genomic Encyclopedia of Type Strains, Phase III (KMG-III): the genomes of soil and plant-associated and newly described type strains.</title>
        <authorList>
            <person name="Whitman W."/>
        </authorList>
    </citation>
    <scope>NUCLEOTIDE SEQUENCE [LARGE SCALE GENOMIC DNA]</scope>
    <source>
        <strain evidence="3 4">CECT 7732</strain>
    </source>
</reference>
<dbReference type="Proteomes" id="UP000252086">
    <property type="component" value="Unassembled WGS sequence"/>
</dbReference>
<feature type="chain" id="PRO_5016761209" evidence="1">
    <location>
        <begin position="17"/>
        <end position="339"/>
    </location>
</feature>
<dbReference type="AlphaFoldDB" id="A0A366D3N9"/>
<feature type="signal peptide" evidence="1">
    <location>
        <begin position="1"/>
        <end position="16"/>
    </location>
</feature>
<evidence type="ECO:0000256" key="1">
    <source>
        <dbReference type="SAM" id="SignalP"/>
    </source>
</evidence>
<keyword evidence="3" id="KW-0449">Lipoprotein</keyword>